<dbReference type="PANTHER" id="PTHR36010:SF5">
    <property type="entry name" value="CYTOCHROME C BIOGENESIS FC"/>
    <property type="match status" value="1"/>
</dbReference>
<dbReference type="EMBL" id="JACEIK010010593">
    <property type="protein sequence ID" value="MCE3215254.1"/>
    <property type="molecule type" value="Genomic_DNA"/>
</dbReference>
<keyword evidence="3" id="KW-1185">Reference proteome</keyword>
<accession>A0ABS8WQS4</accession>
<proteinExistence type="predicted"/>
<dbReference type="PANTHER" id="PTHR36010">
    <property type="entry name" value="CYTOCHROME C BIOGENESIS CCMF C-TERMINAL-LIKE MITOCHONDRIAL PROTEIN-RELATED"/>
    <property type="match status" value="1"/>
</dbReference>
<evidence type="ECO:0000313" key="2">
    <source>
        <dbReference type="EMBL" id="MCE3215254.1"/>
    </source>
</evidence>
<sequence>MVARHGKDQDIEMVRQERYPNVCPFFPMVLYSYSYPFIPSVGLSTSPETCWSPADGAKSGVLVELSSFYHAIGRVKPERARRRKGQTLRPNGNEQRRNEKMRCLGHPHLERRVEGFGPVAFPVPLHRAVLVWRVRHQKSGLKLSPYQQAES</sequence>
<comment type="caution">
    <text evidence="2">The sequence shown here is derived from an EMBL/GenBank/DDBJ whole genome shotgun (WGS) entry which is preliminary data.</text>
</comment>
<evidence type="ECO:0000256" key="1">
    <source>
        <dbReference type="SAM" id="MobiDB-lite"/>
    </source>
</evidence>
<dbReference type="Proteomes" id="UP000823775">
    <property type="component" value="Unassembled WGS sequence"/>
</dbReference>
<feature type="region of interest" description="Disordered" evidence="1">
    <location>
        <begin position="79"/>
        <end position="100"/>
    </location>
</feature>
<reference evidence="2 3" key="1">
    <citation type="journal article" date="2021" name="BMC Genomics">
        <title>Datura genome reveals duplications of psychoactive alkaloid biosynthetic genes and high mutation rate following tissue culture.</title>
        <authorList>
            <person name="Rajewski A."/>
            <person name="Carter-House D."/>
            <person name="Stajich J."/>
            <person name="Litt A."/>
        </authorList>
    </citation>
    <scope>NUCLEOTIDE SEQUENCE [LARGE SCALE GENOMIC DNA]</scope>
    <source>
        <strain evidence="2">AR-01</strain>
    </source>
</reference>
<evidence type="ECO:0000313" key="3">
    <source>
        <dbReference type="Proteomes" id="UP000823775"/>
    </source>
</evidence>
<gene>
    <name evidence="2" type="ORF">HAX54_001499</name>
</gene>
<dbReference type="InterPro" id="IPR044955">
    <property type="entry name" value="CCMFC"/>
</dbReference>
<organism evidence="2 3">
    <name type="scientific">Datura stramonium</name>
    <name type="common">Jimsonweed</name>
    <name type="synonym">Common thornapple</name>
    <dbReference type="NCBI Taxonomy" id="4076"/>
    <lineage>
        <taxon>Eukaryota</taxon>
        <taxon>Viridiplantae</taxon>
        <taxon>Streptophyta</taxon>
        <taxon>Embryophyta</taxon>
        <taxon>Tracheophyta</taxon>
        <taxon>Spermatophyta</taxon>
        <taxon>Magnoliopsida</taxon>
        <taxon>eudicotyledons</taxon>
        <taxon>Gunneridae</taxon>
        <taxon>Pentapetalae</taxon>
        <taxon>asterids</taxon>
        <taxon>lamiids</taxon>
        <taxon>Solanales</taxon>
        <taxon>Solanaceae</taxon>
        <taxon>Solanoideae</taxon>
        <taxon>Datureae</taxon>
        <taxon>Datura</taxon>
    </lineage>
</organism>
<protein>
    <submittedName>
        <fullName evidence="2">Uncharacterized protein</fullName>
    </submittedName>
</protein>
<name>A0ABS8WQS4_DATST</name>